<dbReference type="GO" id="GO:0005829">
    <property type="term" value="C:cytosol"/>
    <property type="evidence" value="ECO:0007669"/>
    <property type="project" value="TreeGrafter"/>
</dbReference>
<dbReference type="AlphaFoldDB" id="A0A9W8CHM2"/>
<dbReference type="EMBL" id="JANBOH010000353">
    <property type="protein sequence ID" value="KAJ1642704.1"/>
    <property type="molecule type" value="Genomic_DNA"/>
</dbReference>
<dbReference type="GO" id="GO:0008479">
    <property type="term" value="F:tRNA-guanosine(34) queuine transglycosylase activity"/>
    <property type="evidence" value="ECO:0007669"/>
    <property type="project" value="TreeGrafter"/>
</dbReference>
<dbReference type="PANTHER" id="PTHR43530:SF1">
    <property type="entry name" value="QUEUINE TRNA-RIBOSYLTRANSFERASE CATALYTIC SUBUNIT 1"/>
    <property type="match status" value="1"/>
</dbReference>
<dbReference type="GO" id="GO:0006400">
    <property type="term" value="P:tRNA modification"/>
    <property type="evidence" value="ECO:0007669"/>
    <property type="project" value="InterPro"/>
</dbReference>
<dbReference type="Gene3D" id="3.20.20.105">
    <property type="entry name" value="Queuine tRNA-ribosyltransferase-like"/>
    <property type="match status" value="2"/>
</dbReference>
<evidence type="ECO:0000313" key="3">
    <source>
        <dbReference type="EMBL" id="KAJ1642704.1"/>
    </source>
</evidence>
<keyword evidence="4" id="KW-1185">Reference proteome</keyword>
<feature type="domain" description="tRNA-guanine(15) transglycosylase-like" evidence="2">
    <location>
        <begin position="1"/>
        <end position="139"/>
    </location>
</feature>
<dbReference type="Pfam" id="PF01702">
    <property type="entry name" value="TGT"/>
    <property type="match status" value="2"/>
</dbReference>
<proteinExistence type="predicted"/>
<comment type="caution">
    <text evidence="3">The sequence shown here is derived from an EMBL/GenBank/DDBJ whole genome shotgun (WGS) entry which is preliminary data.</text>
</comment>
<dbReference type="InterPro" id="IPR002616">
    <property type="entry name" value="tRNA_ribo_trans-like"/>
</dbReference>
<sequence length="243" mass="27189">MAWNHGLLTDSGSFQMVSLLKLANITEEGVEFENPHDGKKMMLTPEISIGLQNSIGTDIMMQLNDIISLLTTGPHMEEAMWQSVYWLDCSIKAHKHPTKQNLFPIVQGSLDECLHRLSAKELVKHDSPGYAIGSLSRGKANVIILANAYLHTTMTKDTTRCHLITIHNIAFQMCLMCNIHHAIVMDQFPLFICEFMQTRFGKTVPLWIVEALKSVNADLTVADENSSYTAVPIDGDSQKEPSY</sequence>
<gene>
    <name evidence="3" type="ORF">LPJ64_005476</name>
</gene>
<organism evidence="3 4">
    <name type="scientific">Coemansia asiatica</name>
    <dbReference type="NCBI Taxonomy" id="1052880"/>
    <lineage>
        <taxon>Eukaryota</taxon>
        <taxon>Fungi</taxon>
        <taxon>Fungi incertae sedis</taxon>
        <taxon>Zoopagomycota</taxon>
        <taxon>Kickxellomycotina</taxon>
        <taxon>Kickxellomycetes</taxon>
        <taxon>Kickxellales</taxon>
        <taxon>Kickxellaceae</taxon>
        <taxon>Coemansia</taxon>
    </lineage>
</organism>
<dbReference type="NCBIfam" id="TIGR00449">
    <property type="entry name" value="tgt_general"/>
    <property type="match status" value="1"/>
</dbReference>
<dbReference type="InterPro" id="IPR036511">
    <property type="entry name" value="TGT-like_sf"/>
</dbReference>
<evidence type="ECO:0000259" key="2">
    <source>
        <dbReference type="Pfam" id="PF01702"/>
    </source>
</evidence>
<name>A0A9W8CHM2_9FUNG</name>
<feature type="domain" description="tRNA-guanine(15) transglycosylase-like" evidence="2">
    <location>
        <begin position="147"/>
        <end position="199"/>
    </location>
</feature>
<protein>
    <recommendedName>
        <fullName evidence="2">tRNA-guanine(15) transglycosylase-like domain-containing protein</fullName>
    </recommendedName>
</protein>
<evidence type="ECO:0000313" key="4">
    <source>
        <dbReference type="Proteomes" id="UP001145021"/>
    </source>
</evidence>
<dbReference type="SUPFAM" id="SSF51713">
    <property type="entry name" value="tRNA-guanine transglycosylase"/>
    <property type="match status" value="1"/>
</dbReference>
<dbReference type="PANTHER" id="PTHR43530">
    <property type="entry name" value="QUEUINE TRNA-RIBOSYLTRANSFERASE CATALYTIC SUBUNIT 1"/>
    <property type="match status" value="1"/>
</dbReference>
<accession>A0A9W8CHM2</accession>
<evidence type="ECO:0000256" key="1">
    <source>
        <dbReference type="ARBA" id="ARBA00022833"/>
    </source>
</evidence>
<keyword evidence="1" id="KW-0862">Zinc</keyword>
<dbReference type="Proteomes" id="UP001145021">
    <property type="component" value="Unassembled WGS sequence"/>
</dbReference>
<reference evidence="3" key="1">
    <citation type="submission" date="2022-07" db="EMBL/GenBank/DDBJ databases">
        <title>Phylogenomic reconstructions and comparative analyses of Kickxellomycotina fungi.</title>
        <authorList>
            <person name="Reynolds N.K."/>
            <person name="Stajich J.E."/>
            <person name="Barry K."/>
            <person name="Grigoriev I.V."/>
            <person name="Crous P."/>
            <person name="Smith M.E."/>
        </authorList>
    </citation>
    <scope>NUCLEOTIDE SEQUENCE</scope>
    <source>
        <strain evidence="3">NBRC 105413</strain>
    </source>
</reference>